<evidence type="ECO:0000313" key="5">
    <source>
        <dbReference type="EMBL" id="KAG0247493.1"/>
    </source>
</evidence>
<accession>A0A9P6PIZ8</accession>
<dbReference type="Proteomes" id="UP000726737">
    <property type="component" value="Unassembled WGS sequence"/>
</dbReference>
<evidence type="ECO:0000256" key="1">
    <source>
        <dbReference type="ARBA" id="ARBA00004340"/>
    </source>
</evidence>
<dbReference type="Pfam" id="PF20147">
    <property type="entry name" value="Crinkler"/>
    <property type="match status" value="1"/>
</dbReference>
<evidence type="ECO:0000259" key="4">
    <source>
        <dbReference type="Pfam" id="PF20147"/>
    </source>
</evidence>
<comment type="caution">
    <text evidence="5">The sequence shown here is derived from an EMBL/GenBank/DDBJ whole genome shotgun (WGS) entry which is preliminary data.</text>
</comment>
<gene>
    <name evidence="5" type="ORF">BG011_001391</name>
</gene>
<evidence type="ECO:0000313" key="6">
    <source>
        <dbReference type="Proteomes" id="UP000726737"/>
    </source>
</evidence>
<keyword evidence="6" id="KW-1185">Reference proteome</keyword>
<dbReference type="EMBL" id="JAAAJA010001364">
    <property type="protein sequence ID" value="KAG0247493.1"/>
    <property type="molecule type" value="Genomic_DNA"/>
</dbReference>
<proteinExistence type="predicted"/>
<dbReference type="InterPro" id="IPR045379">
    <property type="entry name" value="Crinkler_N"/>
</dbReference>
<organism evidence="5 6">
    <name type="scientific">Mortierella polycephala</name>
    <dbReference type="NCBI Taxonomy" id="41804"/>
    <lineage>
        <taxon>Eukaryota</taxon>
        <taxon>Fungi</taxon>
        <taxon>Fungi incertae sedis</taxon>
        <taxon>Mucoromycota</taxon>
        <taxon>Mortierellomycotina</taxon>
        <taxon>Mortierellomycetes</taxon>
        <taxon>Mortierellales</taxon>
        <taxon>Mortierellaceae</taxon>
        <taxon>Mortierella</taxon>
    </lineage>
</organism>
<dbReference type="GO" id="GO:0005576">
    <property type="term" value="C:extracellular region"/>
    <property type="evidence" value="ECO:0007669"/>
    <property type="project" value="UniProtKB-SubCell"/>
</dbReference>
<dbReference type="AlphaFoldDB" id="A0A9P6PIZ8"/>
<sequence length="112" mass="12639">MTDNRLTLFCLVDGESTSNAFPVEIESTKTIGDLKKLIKAEKTPKFDDIAADELTLWRVAVPVTDDEKYEQPVSLDSLAEKEKLFSPRRLISQVFPQPPDDSTYILVQRPPS</sequence>
<protein>
    <recommendedName>
        <fullName evidence="4">Crinkler effector protein N-terminal domain-containing protein</fullName>
    </recommendedName>
</protein>
<keyword evidence="3" id="KW-0964">Secreted</keyword>
<feature type="domain" description="Crinkler effector protein N-terminal" evidence="4">
    <location>
        <begin position="6"/>
        <end position="108"/>
    </location>
</feature>
<evidence type="ECO:0000256" key="3">
    <source>
        <dbReference type="ARBA" id="ARBA00022525"/>
    </source>
</evidence>
<feature type="non-terminal residue" evidence="5">
    <location>
        <position position="112"/>
    </location>
</feature>
<dbReference type="OrthoDB" id="2409492at2759"/>
<name>A0A9P6PIZ8_9FUNG</name>
<reference evidence="5" key="1">
    <citation type="journal article" date="2020" name="Fungal Divers.">
        <title>Resolving the Mortierellaceae phylogeny through synthesis of multi-gene phylogenetics and phylogenomics.</title>
        <authorList>
            <person name="Vandepol N."/>
            <person name="Liber J."/>
            <person name="Desiro A."/>
            <person name="Na H."/>
            <person name="Kennedy M."/>
            <person name="Barry K."/>
            <person name="Grigoriev I.V."/>
            <person name="Miller A.N."/>
            <person name="O'Donnell K."/>
            <person name="Stajich J.E."/>
            <person name="Bonito G."/>
        </authorList>
    </citation>
    <scope>NUCLEOTIDE SEQUENCE</scope>
    <source>
        <strain evidence="5">KOD948</strain>
    </source>
</reference>
<evidence type="ECO:0000256" key="2">
    <source>
        <dbReference type="ARBA" id="ARBA00004613"/>
    </source>
</evidence>
<comment type="subcellular location">
    <subcellularLocation>
        <location evidence="1">Host cell</location>
    </subcellularLocation>
    <subcellularLocation>
        <location evidence="2">Secreted</location>
    </subcellularLocation>
</comment>
<dbReference type="GO" id="GO:0043657">
    <property type="term" value="C:host cell"/>
    <property type="evidence" value="ECO:0007669"/>
    <property type="project" value="UniProtKB-SubCell"/>
</dbReference>